<proteinExistence type="inferred from homology"/>
<dbReference type="STRING" id="2769.R7Q4H5"/>
<dbReference type="InterPro" id="IPR017441">
    <property type="entry name" value="Protein_kinase_ATP_BS"/>
</dbReference>
<reference evidence="9" key="1">
    <citation type="journal article" date="2013" name="Proc. Natl. Acad. Sci. U.S.A.">
        <title>Genome structure and metabolic features in the red seaweed Chondrus crispus shed light on evolution of the Archaeplastida.</title>
        <authorList>
            <person name="Collen J."/>
            <person name="Porcel B."/>
            <person name="Carre W."/>
            <person name="Ball S.G."/>
            <person name="Chaparro C."/>
            <person name="Tonon T."/>
            <person name="Barbeyron T."/>
            <person name="Michel G."/>
            <person name="Noel B."/>
            <person name="Valentin K."/>
            <person name="Elias M."/>
            <person name="Artiguenave F."/>
            <person name="Arun A."/>
            <person name="Aury J.M."/>
            <person name="Barbosa-Neto J.F."/>
            <person name="Bothwell J.H."/>
            <person name="Bouget F.Y."/>
            <person name="Brillet L."/>
            <person name="Cabello-Hurtado F."/>
            <person name="Capella-Gutierrez S."/>
            <person name="Charrier B."/>
            <person name="Cladiere L."/>
            <person name="Cock J.M."/>
            <person name="Coelho S.M."/>
            <person name="Colleoni C."/>
            <person name="Czjzek M."/>
            <person name="Da Silva C."/>
            <person name="Delage L."/>
            <person name="Denoeud F."/>
            <person name="Deschamps P."/>
            <person name="Dittami S.M."/>
            <person name="Gabaldon T."/>
            <person name="Gachon C.M."/>
            <person name="Groisillier A."/>
            <person name="Herve C."/>
            <person name="Jabbari K."/>
            <person name="Katinka M."/>
            <person name="Kloareg B."/>
            <person name="Kowalczyk N."/>
            <person name="Labadie K."/>
            <person name="Leblanc C."/>
            <person name="Lopez P.J."/>
            <person name="McLachlan D.H."/>
            <person name="Meslet-Cladiere L."/>
            <person name="Moustafa A."/>
            <person name="Nehr Z."/>
            <person name="Nyvall Collen P."/>
            <person name="Panaud O."/>
            <person name="Partensky F."/>
            <person name="Poulain J."/>
            <person name="Rensing S.A."/>
            <person name="Rousvoal S."/>
            <person name="Samson G."/>
            <person name="Symeonidi A."/>
            <person name="Weissenbach J."/>
            <person name="Zambounis A."/>
            <person name="Wincker P."/>
            <person name="Boyen C."/>
        </authorList>
    </citation>
    <scope>NUCLEOTIDE SEQUENCE [LARGE SCALE GENOMIC DNA]</scope>
    <source>
        <strain evidence="9">cv. Stackhouse</strain>
    </source>
</reference>
<feature type="region of interest" description="Disordered" evidence="5">
    <location>
        <begin position="393"/>
        <end position="426"/>
    </location>
</feature>
<dbReference type="SUPFAM" id="SSF56112">
    <property type="entry name" value="Protein kinase-like (PK-like)"/>
    <property type="match status" value="1"/>
</dbReference>
<evidence type="ECO:0000256" key="2">
    <source>
        <dbReference type="ARBA" id="ARBA00022840"/>
    </source>
</evidence>
<organism evidence="8 9">
    <name type="scientific">Chondrus crispus</name>
    <name type="common">Carrageen Irish moss</name>
    <name type="synonym">Polymorpha crispa</name>
    <dbReference type="NCBI Taxonomy" id="2769"/>
    <lineage>
        <taxon>Eukaryota</taxon>
        <taxon>Rhodophyta</taxon>
        <taxon>Florideophyceae</taxon>
        <taxon>Rhodymeniophycidae</taxon>
        <taxon>Gigartinales</taxon>
        <taxon>Gigartinaceae</taxon>
        <taxon>Chondrus</taxon>
    </lineage>
</organism>
<dbReference type="FunFam" id="1.10.510.10:FF:000571">
    <property type="entry name" value="Maternal embryonic leucine zipper kinase"/>
    <property type="match status" value="1"/>
</dbReference>
<dbReference type="SMART" id="SM00220">
    <property type="entry name" value="S_TKc"/>
    <property type="match status" value="1"/>
</dbReference>
<dbReference type="EMBL" id="HG001644">
    <property type="protein sequence ID" value="CDF33422.1"/>
    <property type="molecule type" value="Genomic_DNA"/>
</dbReference>
<dbReference type="AlphaFoldDB" id="R7Q4H5"/>
<dbReference type="Proteomes" id="UP000012073">
    <property type="component" value="Unassembled WGS sequence"/>
</dbReference>
<evidence type="ECO:0000259" key="7">
    <source>
        <dbReference type="PROSITE" id="PS50011"/>
    </source>
</evidence>
<dbReference type="SUPFAM" id="SSF50729">
    <property type="entry name" value="PH domain-like"/>
    <property type="match status" value="1"/>
</dbReference>
<dbReference type="PANTHER" id="PTHR24347">
    <property type="entry name" value="SERINE/THREONINE-PROTEIN KINASE"/>
    <property type="match status" value="1"/>
</dbReference>
<keyword evidence="9" id="KW-1185">Reference proteome</keyword>
<keyword evidence="8" id="KW-0808">Transferase</keyword>
<dbReference type="PROSITE" id="PS50011">
    <property type="entry name" value="PROTEIN_KINASE_DOM"/>
    <property type="match status" value="1"/>
</dbReference>
<dbReference type="InterPro" id="IPR008271">
    <property type="entry name" value="Ser/Thr_kinase_AS"/>
</dbReference>
<dbReference type="OrthoDB" id="40902at2759"/>
<keyword evidence="8" id="KW-0418">Kinase</keyword>
<dbReference type="GeneID" id="17320942"/>
<dbReference type="GO" id="GO:0004674">
    <property type="term" value="F:protein serine/threonine kinase activity"/>
    <property type="evidence" value="ECO:0007669"/>
    <property type="project" value="UniProtKB-KW"/>
</dbReference>
<dbReference type="InterPro" id="IPR000719">
    <property type="entry name" value="Prot_kinase_dom"/>
</dbReference>
<dbReference type="Pfam" id="PF00069">
    <property type="entry name" value="Pkinase"/>
    <property type="match status" value="1"/>
</dbReference>
<feature type="binding site" evidence="3">
    <location>
        <position position="134"/>
    </location>
    <ligand>
        <name>ATP</name>
        <dbReference type="ChEBI" id="CHEBI:30616"/>
    </ligand>
</feature>
<accession>R7Q4H5</accession>
<dbReference type="RefSeq" id="XP_005713225.1">
    <property type="nucleotide sequence ID" value="XM_005713168.1"/>
</dbReference>
<feature type="domain" description="PH" evidence="6">
    <location>
        <begin position="9"/>
        <end position="99"/>
    </location>
</feature>
<dbReference type="InterPro" id="IPR011993">
    <property type="entry name" value="PH-like_dom_sf"/>
</dbReference>
<evidence type="ECO:0000256" key="5">
    <source>
        <dbReference type="SAM" id="MobiDB-lite"/>
    </source>
</evidence>
<feature type="domain" description="Protein kinase" evidence="7">
    <location>
        <begin position="105"/>
        <end position="365"/>
    </location>
</feature>
<dbReference type="PROSITE" id="PS00107">
    <property type="entry name" value="PROTEIN_KINASE_ATP"/>
    <property type="match status" value="1"/>
</dbReference>
<dbReference type="PROSITE" id="PS00108">
    <property type="entry name" value="PROTEIN_KINASE_ST"/>
    <property type="match status" value="1"/>
</dbReference>
<keyword evidence="4 8" id="KW-0723">Serine/threonine-protein kinase</keyword>
<keyword evidence="1 3" id="KW-0547">Nucleotide-binding</keyword>
<sequence length="426" mass="47656">MEDSESDKPRHRAGWLSKEGKRLKGRNRRYLVLKGTKLSHHVKENMPPTWEIDINNIRLSLGDRPLEFLISAGGRSVAFFAESQDDMIGWIQALKSANSILEDFYRLGRQLGKGSYGEVFLAVDKLNGKKYAAKRITKNPNNRKQKKFIERERAIMTTVQHKNIVRTLDVFEGPSKLEIVSEYMEGGELFDLIISSQFFTEEKARHIMRQILEGVQYLHARNIVHRDIKPENVLCVGKTWPLEVKLTDFGLSNFLKDGGADDAMLLSHVGTSYYIAPEIVGKGGYGPAVDIWASGVVLYIMLCGRFPFWGKTDIEYMRSLSRGPCMVGEGWDEVSDEGKAFLKLLLQVDPKRRLTASQALEHPWLSQDGPTLNRRLSSISGLAVIASKNKKRISEGAGKPATSPIGSKEDSAHDVVVGTPDVAQLG</sequence>
<dbReference type="PROSITE" id="PS50003">
    <property type="entry name" value="PH_DOMAIN"/>
    <property type="match status" value="1"/>
</dbReference>
<dbReference type="SMART" id="SM00233">
    <property type="entry name" value="PH"/>
    <property type="match status" value="1"/>
</dbReference>
<dbReference type="Gene3D" id="1.10.510.10">
    <property type="entry name" value="Transferase(Phosphotransferase) domain 1"/>
    <property type="match status" value="1"/>
</dbReference>
<dbReference type="Pfam" id="PF00169">
    <property type="entry name" value="PH"/>
    <property type="match status" value="1"/>
</dbReference>
<keyword evidence="2 3" id="KW-0067">ATP-binding</keyword>
<evidence type="ECO:0000313" key="8">
    <source>
        <dbReference type="EMBL" id="CDF33422.1"/>
    </source>
</evidence>
<dbReference type="GO" id="GO:0005524">
    <property type="term" value="F:ATP binding"/>
    <property type="evidence" value="ECO:0007669"/>
    <property type="project" value="UniProtKB-UniRule"/>
</dbReference>
<evidence type="ECO:0000256" key="4">
    <source>
        <dbReference type="RuleBase" id="RU000304"/>
    </source>
</evidence>
<dbReference type="KEGG" id="ccp:CHC_T00008435001"/>
<gene>
    <name evidence="8" type="ORF">CHC_T00008435001</name>
</gene>
<evidence type="ECO:0000313" key="9">
    <source>
        <dbReference type="Proteomes" id="UP000012073"/>
    </source>
</evidence>
<comment type="similarity">
    <text evidence="4">Belongs to the protein kinase superfamily.</text>
</comment>
<dbReference type="Gramene" id="CDF33422">
    <property type="protein sequence ID" value="CDF33422"/>
    <property type="gene ID" value="CHC_T00008435001"/>
</dbReference>
<dbReference type="Gene3D" id="2.30.29.30">
    <property type="entry name" value="Pleckstrin-homology domain (PH domain)/Phosphotyrosine-binding domain (PTB)"/>
    <property type="match status" value="1"/>
</dbReference>
<dbReference type="InterPro" id="IPR011009">
    <property type="entry name" value="Kinase-like_dom_sf"/>
</dbReference>
<dbReference type="OMA" id="HKAKLMN"/>
<evidence type="ECO:0000259" key="6">
    <source>
        <dbReference type="PROSITE" id="PS50003"/>
    </source>
</evidence>
<name>R7Q4H5_CHOCR</name>
<dbReference type="CDD" id="cd05117">
    <property type="entry name" value="STKc_CAMK"/>
    <property type="match status" value="1"/>
</dbReference>
<evidence type="ECO:0000256" key="3">
    <source>
        <dbReference type="PROSITE-ProRule" id="PRU10141"/>
    </source>
</evidence>
<protein>
    <submittedName>
        <fullName evidence="8">Serine/threonine protein kinase</fullName>
    </submittedName>
</protein>
<dbReference type="InterPro" id="IPR001849">
    <property type="entry name" value="PH_domain"/>
</dbReference>
<dbReference type="PhylomeDB" id="R7Q4H5"/>
<evidence type="ECO:0000256" key="1">
    <source>
        <dbReference type="ARBA" id="ARBA00022741"/>
    </source>
</evidence>